<dbReference type="Gene3D" id="2.40.128.20">
    <property type="match status" value="1"/>
</dbReference>
<reference evidence="1" key="2">
    <citation type="journal article" date="2021" name="PeerJ">
        <title>Extensive microbial diversity within the chicken gut microbiome revealed by metagenomics and culture.</title>
        <authorList>
            <person name="Gilroy R."/>
            <person name="Ravi A."/>
            <person name="Getino M."/>
            <person name="Pursley I."/>
            <person name="Horton D.L."/>
            <person name="Alikhan N.F."/>
            <person name="Baker D."/>
            <person name="Gharbi K."/>
            <person name="Hall N."/>
            <person name="Watson M."/>
            <person name="Adriaenssens E.M."/>
            <person name="Foster-Nyarko E."/>
            <person name="Jarju S."/>
            <person name="Secka A."/>
            <person name="Antonio M."/>
            <person name="Oren A."/>
            <person name="Chaudhuri R.R."/>
            <person name="La Ragione R."/>
            <person name="Hildebrand F."/>
            <person name="Pallen M.J."/>
        </authorList>
    </citation>
    <scope>NUCLEOTIDE SEQUENCE</scope>
    <source>
        <strain evidence="1">ChiSjej1B19-3389</strain>
    </source>
</reference>
<organism evidence="1 2">
    <name type="scientific">Candidatus Scatavimonas merdigallinarum</name>
    <dbReference type="NCBI Taxonomy" id="2840914"/>
    <lineage>
        <taxon>Bacteria</taxon>
        <taxon>Bacillati</taxon>
        <taxon>Bacillota</taxon>
        <taxon>Clostridia</taxon>
        <taxon>Eubacteriales</taxon>
        <taxon>Oscillospiraceae</taxon>
        <taxon>Oscillospiraceae incertae sedis</taxon>
        <taxon>Candidatus Scatavimonas</taxon>
    </lineage>
</organism>
<dbReference type="Proteomes" id="UP000886787">
    <property type="component" value="Unassembled WGS sequence"/>
</dbReference>
<name>A0A9D1CUV8_9FIRM</name>
<dbReference type="SUPFAM" id="SSF50814">
    <property type="entry name" value="Lipocalins"/>
    <property type="match status" value="1"/>
</dbReference>
<gene>
    <name evidence="1" type="ORF">IAD32_04700</name>
</gene>
<dbReference type="AlphaFoldDB" id="A0A9D1CUV8"/>
<proteinExistence type="predicted"/>
<comment type="caution">
    <text evidence="1">The sequence shown here is derived from an EMBL/GenBank/DDBJ whole genome shotgun (WGS) entry which is preliminary data.</text>
</comment>
<protein>
    <submittedName>
        <fullName evidence="1">DUF1934 domain-containing protein</fullName>
    </submittedName>
</protein>
<dbReference type="Pfam" id="PF09148">
    <property type="entry name" value="DUF1934"/>
    <property type="match status" value="1"/>
</dbReference>
<sequence>MRKDFIINIVGTQYVDGEMDKVEIMTLGHYTVKNGTRYIMYKEYPEENRQSEKTTIVKVENENKVSIIRAGEYQSRLLLEKGRRHQCHYRTLAGDLMIGVFTENIATDLHDDGGKLDVSYSLDFNADFASKNEFHIDIKRANTALEL</sequence>
<dbReference type="InterPro" id="IPR012674">
    <property type="entry name" value="Calycin"/>
</dbReference>
<dbReference type="EMBL" id="DVFW01000024">
    <property type="protein sequence ID" value="HIQ80569.1"/>
    <property type="molecule type" value="Genomic_DNA"/>
</dbReference>
<reference evidence="1" key="1">
    <citation type="submission" date="2020-10" db="EMBL/GenBank/DDBJ databases">
        <authorList>
            <person name="Gilroy R."/>
        </authorList>
    </citation>
    <scope>NUCLEOTIDE SEQUENCE</scope>
    <source>
        <strain evidence="1">ChiSjej1B19-3389</strain>
    </source>
</reference>
<accession>A0A9D1CUV8</accession>
<evidence type="ECO:0000313" key="2">
    <source>
        <dbReference type="Proteomes" id="UP000886787"/>
    </source>
</evidence>
<dbReference type="InterPro" id="IPR015231">
    <property type="entry name" value="DUF1934"/>
</dbReference>
<evidence type="ECO:0000313" key="1">
    <source>
        <dbReference type="EMBL" id="HIQ80569.1"/>
    </source>
</evidence>